<protein>
    <submittedName>
        <fullName evidence="11">Uncharacterized protein</fullName>
    </submittedName>
</protein>
<evidence type="ECO:0000256" key="3">
    <source>
        <dbReference type="ARBA" id="ARBA00022989"/>
    </source>
</evidence>
<feature type="disulfide bond" evidence="6">
    <location>
        <begin position="532"/>
        <end position="550"/>
    </location>
</feature>
<evidence type="ECO:0000256" key="6">
    <source>
        <dbReference type="PROSITE-ProRule" id="PRU00124"/>
    </source>
</evidence>
<evidence type="ECO:0000256" key="4">
    <source>
        <dbReference type="ARBA" id="ARBA00023136"/>
    </source>
</evidence>
<keyword evidence="5 6" id="KW-1015">Disulfide bond</keyword>
<feature type="disulfide bond" evidence="6">
    <location>
        <begin position="544"/>
        <end position="559"/>
    </location>
</feature>
<dbReference type="InterPro" id="IPR016186">
    <property type="entry name" value="C-type_lectin-like/link_sf"/>
</dbReference>
<evidence type="ECO:0000313" key="12">
    <source>
        <dbReference type="Proteomes" id="UP000283509"/>
    </source>
</evidence>
<dbReference type="Gene3D" id="2.70.170.10">
    <property type="entry name" value="Neurotransmitter-gated ion-channel ligand-binding domain"/>
    <property type="match status" value="1"/>
</dbReference>
<sequence length="920" mass="103061">MTAVSFSSSREVSVARHLAGGRSPSQRRSATRSEVFVFWQSSGSTLQYPDAIIGVSVSVSSTSLSSPSAMPPAAARGWRGLLVVVVLVTMLYRGVRCVSVLEFQKDNMPTTDSFAYLDLKELEIQKQNTRTVTVCVWIRPAYFRRATFLLSYSTGKSIEGKDNMLALIIYPKSFRMVIHGSSQPHVPVNMFPGRWVHICAVTDGRYYTGYVRGTQVMRKRKTAKSVPLNGTLLIGQDQDDILKGFNKYQSYSGDVTLLGIWGEVLEPEQIRAMASCSREANGNIVSWRSMWKRSEQVKSYEIAKEELCKREKSFYIFPESLTYRESTKLCSKAGLTLALPRSLREEERLYGQAERFVPQCRLSASAHSFLWLGARKSPNQRDVFTDAAGWVLNYTHFVLPFVRSQMCAALIEGPVFGWNDVSCEDRFCVACEERDGPPLFSIRGLRDGDDWASMEFVLDQEDPDDSLYLRGLDKYTIKRGDPKGGALWQLRDVWRNVTVGSSHEPYPFGTKLWGPRHIILTLTACSEGDFTCADGSCIPIESRCDLRVDCEDASDEEKCSKVSRPKGYLASLPPPSLHASDALGIQVSVSISSISEIEALRSFVALGLTLKMSWYDSRLSFENLQDLEDINGVQPKSSTWIPSYIFENADLSGSFGDNSHLLVRKVGSPLEDNKERFLPDRLYSGGENPLVLQERKPLTFSCHMNLRLFPFDTQKCRLVLRLTSAPLSLLAFTKISVEYTGDTNLPEFIVKGLEASIPNTTDSMNSKTYSQAFIFLTFQRRYIFYVTSAYVPSAMLLAVTLASLWCDPANRDLRVMMSLTTLLVAQELHGQITAHLPRTAYLRAIDIWFLFIQSSIFSVTPKGPKGRPCWGDSSSSSQPPAGSSSARRMLHVARMAYSIFIPLVVALYFGCIFFLVYKGS</sequence>
<keyword evidence="8" id="KW-0407">Ion channel</keyword>
<dbReference type="SUPFAM" id="SSF90112">
    <property type="entry name" value="Neurotransmitter-gated ion-channel transmembrane pore"/>
    <property type="match status" value="1"/>
</dbReference>
<dbReference type="PROSITE" id="PS00236">
    <property type="entry name" value="NEUROTR_ION_CHANNEL"/>
    <property type="match status" value="1"/>
</dbReference>
<dbReference type="SMART" id="SM00192">
    <property type="entry name" value="LDLa"/>
    <property type="match status" value="1"/>
</dbReference>
<dbReference type="Pfam" id="PF00354">
    <property type="entry name" value="Pentaxin"/>
    <property type="match status" value="1"/>
</dbReference>
<dbReference type="SUPFAM" id="SSF63712">
    <property type="entry name" value="Nicotinic receptor ligand binding domain-like"/>
    <property type="match status" value="1"/>
</dbReference>
<dbReference type="GO" id="GO:0004888">
    <property type="term" value="F:transmembrane signaling receptor activity"/>
    <property type="evidence" value="ECO:0007669"/>
    <property type="project" value="InterPro"/>
</dbReference>
<dbReference type="PROSITE" id="PS50068">
    <property type="entry name" value="LDLRA_2"/>
    <property type="match status" value="1"/>
</dbReference>
<comment type="similarity">
    <text evidence="8">Belongs to the ligand-gated ion channel (TC 1.A.9) family.</text>
</comment>
<evidence type="ECO:0000256" key="2">
    <source>
        <dbReference type="ARBA" id="ARBA00022692"/>
    </source>
</evidence>
<dbReference type="InterPro" id="IPR001759">
    <property type="entry name" value="PTX_dom"/>
</dbReference>
<dbReference type="SUPFAM" id="SSF56436">
    <property type="entry name" value="C-type lectin-like"/>
    <property type="match status" value="1"/>
</dbReference>
<feature type="transmembrane region" description="Helical" evidence="8">
    <location>
        <begin position="895"/>
        <end position="917"/>
    </location>
</feature>
<comment type="caution">
    <text evidence="7 8">Lacks conserved residue(s) required for the propagation of feature annotation.</text>
</comment>
<evidence type="ECO:0000256" key="5">
    <source>
        <dbReference type="ARBA" id="ARBA00023157"/>
    </source>
</evidence>
<dbReference type="PROSITE" id="PS50041">
    <property type="entry name" value="C_TYPE_LECTIN_2"/>
    <property type="match status" value="1"/>
</dbReference>
<dbReference type="CDD" id="cd00037">
    <property type="entry name" value="CLECT"/>
    <property type="match status" value="1"/>
</dbReference>
<keyword evidence="3 8" id="KW-1133">Transmembrane helix</keyword>
<dbReference type="GO" id="GO:0016020">
    <property type="term" value="C:membrane"/>
    <property type="evidence" value="ECO:0007669"/>
    <property type="project" value="UniProtKB-SubCell"/>
</dbReference>
<gene>
    <name evidence="11" type="ORF">C7M84_012080</name>
</gene>
<reference evidence="11 12" key="1">
    <citation type="submission" date="2018-04" db="EMBL/GenBank/DDBJ databases">
        <authorList>
            <person name="Zhang X."/>
            <person name="Yuan J."/>
            <person name="Li F."/>
            <person name="Xiang J."/>
        </authorList>
    </citation>
    <scope>NUCLEOTIDE SEQUENCE [LARGE SCALE GENOMIC DNA]</scope>
    <source>
        <tissue evidence="11">Muscle</tissue>
    </source>
</reference>
<dbReference type="InterPro" id="IPR036734">
    <property type="entry name" value="Neur_chan_lig-bd_sf"/>
</dbReference>
<evidence type="ECO:0000256" key="7">
    <source>
        <dbReference type="PROSITE-ProRule" id="PRU01172"/>
    </source>
</evidence>
<dbReference type="InterPro" id="IPR018000">
    <property type="entry name" value="Neurotransmitter_ion_chnl_CS"/>
</dbReference>
<comment type="caution">
    <text evidence="11">The sequence shown here is derived from an EMBL/GenBank/DDBJ whole genome shotgun (WGS) entry which is preliminary data.</text>
</comment>
<comment type="subcellular location">
    <subcellularLocation>
        <location evidence="1">Membrane</location>
        <topology evidence="1">Multi-pass membrane protein</topology>
    </subcellularLocation>
</comment>
<keyword evidence="2 8" id="KW-0812">Transmembrane</keyword>
<dbReference type="SUPFAM" id="SSF57424">
    <property type="entry name" value="LDL receptor-like module"/>
    <property type="match status" value="1"/>
</dbReference>
<dbReference type="AlphaFoldDB" id="A0A3R7NXT0"/>
<feature type="disulfide bond" evidence="6">
    <location>
        <begin position="525"/>
        <end position="537"/>
    </location>
</feature>
<dbReference type="SMART" id="SM00034">
    <property type="entry name" value="CLECT"/>
    <property type="match status" value="1"/>
</dbReference>
<dbReference type="Gene3D" id="2.60.120.200">
    <property type="match status" value="1"/>
</dbReference>
<dbReference type="SMART" id="SM00159">
    <property type="entry name" value="PTX"/>
    <property type="match status" value="1"/>
</dbReference>
<feature type="domain" description="C-type lectin" evidence="9">
    <location>
        <begin position="309"/>
        <end position="432"/>
    </location>
</feature>
<evidence type="ECO:0000256" key="8">
    <source>
        <dbReference type="RuleBase" id="RU000687"/>
    </source>
</evidence>
<keyword evidence="12" id="KW-1185">Reference proteome</keyword>
<dbReference type="CDD" id="cd00112">
    <property type="entry name" value="LDLa"/>
    <property type="match status" value="1"/>
</dbReference>
<dbReference type="InterPro" id="IPR016187">
    <property type="entry name" value="CTDL_fold"/>
</dbReference>
<keyword evidence="4 8" id="KW-0472">Membrane</keyword>
<dbReference type="SUPFAM" id="SSF49899">
    <property type="entry name" value="Concanavalin A-like lectins/glucanases"/>
    <property type="match status" value="1"/>
</dbReference>
<dbReference type="Pfam" id="PF00057">
    <property type="entry name" value="Ldl_recept_a"/>
    <property type="match status" value="1"/>
</dbReference>
<evidence type="ECO:0000259" key="10">
    <source>
        <dbReference type="PROSITE" id="PS51828"/>
    </source>
</evidence>
<feature type="transmembrane region" description="Helical" evidence="8">
    <location>
        <begin position="782"/>
        <end position="806"/>
    </location>
</feature>
<dbReference type="Gene3D" id="3.10.100.10">
    <property type="entry name" value="Mannose-Binding Protein A, subunit A"/>
    <property type="match status" value="1"/>
</dbReference>
<name>A0A3R7NXT0_PENVA</name>
<keyword evidence="8" id="KW-0406">Ion transport</keyword>
<keyword evidence="8" id="KW-0813">Transport</keyword>
<proteinExistence type="inferred from homology"/>
<evidence type="ECO:0000259" key="9">
    <source>
        <dbReference type="PROSITE" id="PS50041"/>
    </source>
</evidence>
<evidence type="ECO:0000256" key="1">
    <source>
        <dbReference type="ARBA" id="ARBA00004141"/>
    </source>
</evidence>
<dbReference type="InterPro" id="IPR023415">
    <property type="entry name" value="LDLR_class-A_CS"/>
</dbReference>
<dbReference type="Proteomes" id="UP000283509">
    <property type="component" value="Unassembled WGS sequence"/>
</dbReference>
<dbReference type="InterPro" id="IPR006201">
    <property type="entry name" value="Neur_channel"/>
</dbReference>
<dbReference type="OrthoDB" id="547680at2759"/>
<dbReference type="InterPro" id="IPR002172">
    <property type="entry name" value="LDrepeatLR_classA_rpt"/>
</dbReference>
<dbReference type="Gene3D" id="4.10.400.10">
    <property type="entry name" value="Low-density Lipoprotein Receptor"/>
    <property type="match status" value="1"/>
</dbReference>
<dbReference type="InterPro" id="IPR001304">
    <property type="entry name" value="C-type_lectin-like"/>
</dbReference>
<dbReference type="InterPro" id="IPR006202">
    <property type="entry name" value="Neur_chan_lig-bd"/>
</dbReference>
<reference evidence="11 12" key="2">
    <citation type="submission" date="2019-01" db="EMBL/GenBank/DDBJ databases">
        <title>The decoding of complex shrimp genome reveals the adaptation for benthos swimmer, frequently molting mechanism and breeding impact on genome.</title>
        <authorList>
            <person name="Sun Y."/>
            <person name="Gao Y."/>
            <person name="Yu Y."/>
        </authorList>
    </citation>
    <scope>NUCLEOTIDE SEQUENCE [LARGE SCALE GENOMIC DNA]</scope>
    <source>
        <tissue evidence="11">Muscle</tissue>
    </source>
</reference>
<dbReference type="InterPro" id="IPR036719">
    <property type="entry name" value="Neuro-gated_channel_TM_sf"/>
</dbReference>
<organism evidence="11 12">
    <name type="scientific">Penaeus vannamei</name>
    <name type="common">Whiteleg shrimp</name>
    <name type="synonym">Litopenaeus vannamei</name>
    <dbReference type="NCBI Taxonomy" id="6689"/>
    <lineage>
        <taxon>Eukaryota</taxon>
        <taxon>Metazoa</taxon>
        <taxon>Ecdysozoa</taxon>
        <taxon>Arthropoda</taxon>
        <taxon>Crustacea</taxon>
        <taxon>Multicrustacea</taxon>
        <taxon>Malacostraca</taxon>
        <taxon>Eumalacostraca</taxon>
        <taxon>Eucarida</taxon>
        <taxon>Decapoda</taxon>
        <taxon>Dendrobranchiata</taxon>
        <taxon>Penaeoidea</taxon>
        <taxon>Penaeidae</taxon>
        <taxon>Penaeus</taxon>
    </lineage>
</organism>
<dbReference type="PROSITE" id="PS51828">
    <property type="entry name" value="PTX_2"/>
    <property type="match status" value="1"/>
</dbReference>
<dbReference type="PANTHER" id="PTHR18945">
    <property type="entry name" value="NEUROTRANSMITTER GATED ION CHANNEL"/>
    <property type="match status" value="1"/>
</dbReference>
<dbReference type="GO" id="GO:0005230">
    <property type="term" value="F:extracellular ligand-gated monoatomic ion channel activity"/>
    <property type="evidence" value="ECO:0007669"/>
    <property type="project" value="InterPro"/>
</dbReference>
<accession>A0A3R7NXT0</accession>
<dbReference type="Pfam" id="PF02931">
    <property type="entry name" value="Neur_chan_LBD"/>
    <property type="match status" value="1"/>
</dbReference>
<dbReference type="PRINTS" id="PR00252">
    <property type="entry name" value="NRIONCHANNEL"/>
</dbReference>
<dbReference type="Gene3D" id="1.20.58.390">
    <property type="entry name" value="Neurotransmitter-gated ion-channel transmembrane domain"/>
    <property type="match status" value="1"/>
</dbReference>
<dbReference type="EMBL" id="QCYY01002528">
    <property type="protein sequence ID" value="ROT69697.1"/>
    <property type="molecule type" value="Genomic_DNA"/>
</dbReference>
<dbReference type="PROSITE" id="PS01209">
    <property type="entry name" value="LDLRA_1"/>
    <property type="match status" value="1"/>
</dbReference>
<dbReference type="InterPro" id="IPR013320">
    <property type="entry name" value="ConA-like_dom_sf"/>
</dbReference>
<feature type="domain" description="Pentraxin (PTX)" evidence="10">
    <location>
        <begin position="102"/>
        <end position="308"/>
    </location>
</feature>
<evidence type="ECO:0000313" key="11">
    <source>
        <dbReference type="EMBL" id="ROT69697.1"/>
    </source>
</evidence>
<dbReference type="InterPro" id="IPR036055">
    <property type="entry name" value="LDL_receptor-like_sf"/>
</dbReference>
<dbReference type="InterPro" id="IPR038050">
    <property type="entry name" value="Neuro_actylchol_rec"/>
</dbReference>